<gene>
    <name evidence="6" type="primary">rlmF</name>
    <name evidence="6" type="ORF">PEDI_40990</name>
</gene>
<protein>
    <submittedName>
        <fullName evidence="6">Ribosomal RNA large subunit methyltransferase F</fullName>
    </submittedName>
</protein>
<dbReference type="InterPro" id="IPR029063">
    <property type="entry name" value="SAM-dependent_MTases_sf"/>
</dbReference>
<dbReference type="GO" id="GO:0052907">
    <property type="term" value="F:23S rRNA (adenine(1618)-N(6))-methyltransferase activity"/>
    <property type="evidence" value="ECO:0007669"/>
    <property type="project" value="TreeGrafter"/>
</dbReference>
<evidence type="ECO:0000313" key="7">
    <source>
        <dbReference type="Proteomes" id="UP001310022"/>
    </source>
</evidence>
<evidence type="ECO:0000256" key="5">
    <source>
        <dbReference type="ARBA" id="ARBA00022691"/>
    </source>
</evidence>
<dbReference type="PANTHER" id="PTHR13393:SF0">
    <property type="entry name" value="RNA N6-ADENOSINE-METHYLTRANSFERASE METTL16"/>
    <property type="match status" value="1"/>
</dbReference>
<sequence length="314" mass="36476">MKKAEQVTKIHPDNPYNASYDLPKLQEQYPALEQYIIRKKHGGLTIDFSNAEAVNALNAALMLESCQLKYWKLPVHNLIPAIPGRMDYLCHLKDLLEKDSEQPIDHSKIKGIDIGTGAGAVYPILGNKHFQWKFLASDIDQKSVNNALKILKENKVSRKVIDVKLQPTSHYYFTNIIGDERVDFSICNPPFFSSEEEAQKANQRKWNQLKVEKSENNKFNFQGTSSELWAKGGELQFVRQMIFESKRYQDQCLWFSSLISNKDHLFPLKKQLRKVGVKDFEIIQMAQGNKVSRFIAWTFKAQEERKSWAKQYWN</sequence>
<dbReference type="Pfam" id="PF05971">
    <property type="entry name" value="Methyltransf_10"/>
    <property type="match status" value="1"/>
</dbReference>
<evidence type="ECO:0000313" key="6">
    <source>
        <dbReference type="EMBL" id="GJM63547.1"/>
    </source>
</evidence>
<dbReference type="GO" id="GO:0070475">
    <property type="term" value="P:rRNA base methylation"/>
    <property type="evidence" value="ECO:0007669"/>
    <property type="project" value="TreeGrafter"/>
</dbReference>
<keyword evidence="2" id="KW-0698">rRNA processing</keyword>
<accession>A0AAN4W1V6</accession>
<evidence type="ECO:0000256" key="3">
    <source>
        <dbReference type="ARBA" id="ARBA00022603"/>
    </source>
</evidence>
<dbReference type="SUPFAM" id="SSF53335">
    <property type="entry name" value="S-adenosyl-L-methionine-dependent methyltransferases"/>
    <property type="match status" value="1"/>
</dbReference>
<dbReference type="EMBL" id="BQKE01000003">
    <property type="protein sequence ID" value="GJM63547.1"/>
    <property type="molecule type" value="Genomic_DNA"/>
</dbReference>
<evidence type="ECO:0000256" key="4">
    <source>
        <dbReference type="ARBA" id="ARBA00022679"/>
    </source>
</evidence>
<dbReference type="Gene3D" id="3.40.50.150">
    <property type="entry name" value="Vaccinia Virus protein VP39"/>
    <property type="match status" value="1"/>
</dbReference>
<dbReference type="AlphaFoldDB" id="A0AAN4W1V6"/>
<dbReference type="InterPro" id="IPR016909">
    <property type="entry name" value="rRNA_lsu_MeTfrase_F"/>
</dbReference>
<evidence type="ECO:0000256" key="1">
    <source>
        <dbReference type="ARBA" id="ARBA00022490"/>
    </source>
</evidence>
<dbReference type="GO" id="GO:0005737">
    <property type="term" value="C:cytoplasm"/>
    <property type="evidence" value="ECO:0007669"/>
    <property type="project" value="InterPro"/>
</dbReference>
<proteinExistence type="predicted"/>
<reference evidence="6 7" key="1">
    <citation type="submission" date="2021-12" db="EMBL/GenBank/DDBJ databases">
        <title>Genome sequencing of bacteria with rrn-lacking chromosome and rrn-plasmid.</title>
        <authorList>
            <person name="Anda M."/>
            <person name="Iwasaki W."/>
        </authorList>
    </citation>
    <scope>NUCLEOTIDE SEQUENCE [LARGE SCALE GENOMIC DNA]</scope>
    <source>
        <strain evidence="6 7">NBRC 15940</strain>
    </source>
</reference>
<keyword evidence="5" id="KW-0949">S-adenosyl-L-methionine</keyword>
<dbReference type="RefSeq" id="WP_338238701.1">
    <property type="nucleotide sequence ID" value="NZ_BQKE01000003.1"/>
</dbReference>
<keyword evidence="3 6" id="KW-0489">Methyltransferase</keyword>
<keyword evidence="1" id="KW-0963">Cytoplasm</keyword>
<name>A0AAN4W1V6_9BACT</name>
<keyword evidence="7" id="KW-1185">Reference proteome</keyword>
<comment type="caution">
    <text evidence="6">The sequence shown here is derived from an EMBL/GenBank/DDBJ whole genome shotgun (WGS) entry which is preliminary data.</text>
</comment>
<dbReference type="NCBIfam" id="NF008725">
    <property type="entry name" value="PRK11727.1"/>
    <property type="match status" value="1"/>
</dbReference>
<dbReference type="Proteomes" id="UP001310022">
    <property type="component" value="Unassembled WGS sequence"/>
</dbReference>
<dbReference type="InterPro" id="IPR010286">
    <property type="entry name" value="METTL16/RlmF"/>
</dbReference>
<dbReference type="PIRSF" id="PIRSF029038">
    <property type="entry name" value="Mtase_YbiN_prd"/>
    <property type="match status" value="1"/>
</dbReference>
<evidence type="ECO:0000256" key="2">
    <source>
        <dbReference type="ARBA" id="ARBA00022552"/>
    </source>
</evidence>
<organism evidence="6 7">
    <name type="scientific">Persicobacter diffluens</name>
    <dbReference type="NCBI Taxonomy" id="981"/>
    <lineage>
        <taxon>Bacteria</taxon>
        <taxon>Pseudomonadati</taxon>
        <taxon>Bacteroidota</taxon>
        <taxon>Cytophagia</taxon>
        <taxon>Cytophagales</taxon>
        <taxon>Persicobacteraceae</taxon>
        <taxon>Persicobacter</taxon>
    </lineage>
</organism>
<keyword evidence="4" id="KW-0808">Transferase</keyword>
<dbReference type="CDD" id="cd02440">
    <property type="entry name" value="AdoMet_MTases"/>
    <property type="match status" value="1"/>
</dbReference>
<dbReference type="PANTHER" id="PTHR13393">
    <property type="entry name" value="SAM-DEPENDENT METHYLTRANSFERASE"/>
    <property type="match status" value="1"/>
</dbReference>